<evidence type="ECO:0000313" key="2">
    <source>
        <dbReference type="Proteomes" id="UP000032735"/>
    </source>
</evidence>
<keyword evidence="2" id="KW-1185">Reference proteome</keyword>
<dbReference type="KEGG" id="xpo:XPG1_0384"/>
<accession>A0A068QZ09</accession>
<dbReference type="STRING" id="1354304.XPG1_0384"/>
<dbReference type="EMBL" id="FO704551">
    <property type="protein sequence ID" value="CDG20039.1"/>
    <property type="molecule type" value="Genomic_DNA"/>
</dbReference>
<organism evidence="1 2">
    <name type="scientific">Xenorhabdus poinarii G6</name>
    <dbReference type="NCBI Taxonomy" id="1354304"/>
    <lineage>
        <taxon>Bacteria</taxon>
        <taxon>Pseudomonadati</taxon>
        <taxon>Pseudomonadota</taxon>
        <taxon>Gammaproteobacteria</taxon>
        <taxon>Enterobacterales</taxon>
        <taxon>Morganellaceae</taxon>
        <taxon>Xenorhabdus</taxon>
    </lineage>
</organism>
<dbReference type="AlphaFoldDB" id="A0A068QZ09"/>
<proteinExistence type="predicted"/>
<protein>
    <submittedName>
        <fullName evidence="1">Uncharacterized protein</fullName>
    </submittedName>
</protein>
<name>A0A068QZ09_9GAMM</name>
<gene>
    <name evidence="1" type="ORF">XPG1_0384</name>
</gene>
<evidence type="ECO:0000313" key="1">
    <source>
        <dbReference type="EMBL" id="CDG20039.1"/>
    </source>
</evidence>
<sequence>MISGLNGGNFILSSMAKERVKSGLLDRATIEGSKGEYTVIFDGSEWEGKPLVLSSSRQPYKARVFKSIDGAAAELLRIGLSEASIKNTTKSNNK</sequence>
<dbReference type="OrthoDB" id="9803995at2"/>
<reference evidence="1 2" key="1">
    <citation type="submission" date="2013-07" db="EMBL/GenBank/DDBJ databases">
        <authorList>
            <person name="Genoscope - CEA"/>
        </authorList>
    </citation>
    <scope>NUCLEOTIDE SEQUENCE [LARGE SCALE GENOMIC DNA]</scope>
    <source>
        <strain evidence="1 2">G6</strain>
    </source>
</reference>
<dbReference type="Proteomes" id="UP000032735">
    <property type="component" value="Chromosome"/>
</dbReference>
<dbReference type="RefSeq" id="WP_084717251.1">
    <property type="nucleotide sequence ID" value="NZ_FO704551.1"/>
</dbReference>
<dbReference type="HOGENOM" id="CLU_166025_0_0_6"/>